<feature type="region of interest" description="Disordered" evidence="1">
    <location>
        <begin position="420"/>
        <end position="482"/>
    </location>
</feature>
<feature type="compositionally biased region" description="Basic and acidic residues" evidence="1">
    <location>
        <begin position="322"/>
        <end position="336"/>
    </location>
</feature>
<dbReference type="OrthoDB" id="5327538at2759"/>
<feature type="region of interest" description="Disordered" evidence="1">
    <location>
        <begin position="306"/>
        <end position="405"/>
    </location>
</feature>
<accession>A0A4Q4SWQ2</accession>
<gene>
    <name evidence="2" type="ORF">DL764_008773</name>
</gene>
<dbReference type="AlphaFoldDB" id="A0A4Q4SWQ2"/>
<evidence type="ECO:0000313" key="2">
    <source>
        <dbReference type="EMBL" id="RYO88014.1"/>
    </source>
</evidence>
<dbReference type="STRING" id="155417.A0A4Q4SWQ2"/>
<evidence type="ECO:0000256" key="1">
    <source>
        <dbReference type="SAM" id="MobiDB-lite"/>
    </source>
</evidence>
<proteinExistence type="predicted"/>
<dbReference type="EMBL" id="QJNU01000732">
    <property type="protein sequence ID" value="RYO88014.1"/>
    <property type="molecule type" value="Genomic_DNA"/>
</dbReference>
<evidence type="ECO:0000313" key="3">
    <source>
        <dbReference type="Proteomes" id="UP000293360"/>
    </source>
</evidence>
<feature type="compositionally biased region" description="Basic residues" evidence="1">
    <location>
        <begin position="306"/>
        <end position="321"/>
    </location>
</feature>
<name>A0A4Q4SWQ2_9PEZI</name>
<organism evidence="2 3">
    <name type="scientific">Monosporascus ibericus</name>
    <dbReference type="NCBI Taxonomy" id="155417"/>
    <lineage>
        <taxon>Eukaryota</taxon>
        <taxon>Fungi</taxon>
        <taxon>Dikarya</taxon>
        <taxon>Ascomycota</taxon>
        <taxon>Pezizomycotina</taxon>
        <taxon>Sordariomycetes</taxon>
        <taxon>Xylariomycetidae</taxon>
        <taxon>Xylariales</taxon>
        <taxon>Xylariales incertae sedis</taxon>
        <taxon>Monosporascus</taxon>
    </lineage>
</organism>
<protein>
    <submittedName>
        <fullName evidence="2">Uncharacterized protein</fullName>
    </submittedName>
</protein>
<comment type="caution">
    <text evidence="2">The sequence shown here is derived from an EMBL/GenBank/DDBJ whole genome shotgun (WGS) entry which is preliminary data.</text>
</comment>
<dbReference type="Proteomes" id="UP000293360">
    <property type="component" value="Unassembled WGS sequence"/>
</dbReference>
<keyword evidence="3" id="KW-1185">Reference proteome</keyword>
<reference evidence="2 3" key="1">
    <citation type="submission" date="2018-06" db="EMBL/GenBank/DDBJ databases">
        <title>Complete Genomes of Monosporascus.</title>
        <authorList>
            <person name="Robinson A.J."/>
            <person name="Natvig D.O."/>
        </authorList>
    </citation>
    <scope>NUCLEOTIDE SEQUENCE [LARGE SCALE GENOMIC DNA]</scope>
    <source>
        <strain evidence="2 3">CBS 110550</strain>
    </source>
</reference>
<feature type="compositionally biased region" description="Polar residues" evidence="1">
    <location>
        <begin position="372"/>
        <end position="396"/>
    </location>
</feature>
<sequence>MRHLTIKTPGQDPKERYRRDIVDYALISLRIALERAPLNELTKLSLSSVHPSAFIYLRHTSGFGCLPSAVRRWRQIRKMHIAVESWDFYGPSPGLDHLKMINDFIRSFSGSLEKFTFTWLGRKGPCPLSLAADPLFAPPRNTQKLFHEVTSPMSPLPPTPPRKPVVFRKVRYLAVRNATMNAPQVSDLVNSHRHCVREFDFENVVLIDTGNWDEALAPLMDNTSQSEHWTRHSMATISEVGSIRPEVLAEDLPAHSAAVAAVSQELLDLDINLFRDEEGETQELEDIDLPSDIEAARKASLLFPNKLKKRRVTKRRRRRKESRQQREEEADMEQRERRHRRDCSEESLNQPVKEHQPLRRFWHKRSKDSVEEPQTSATTYSTPNHSRQPSNESLNRPQEPPRLVIPHQTSHGRLFGEVESIHSSTSSRRLFGEITPGSGSEPELSHSPIDEQEEDSYYFRPQTPPTPTPKARAMPPSPSSSKPMMEISAPILDTSPAMPALLQPTVYDPTAELCSEISAVQRDIEAEEAQRLVAEDAEVQTSALRRAKELVLSRLAGRDFYCGGGALNPKTSFRRDNGGSPRKESFGAGSFLSSARFREGLFGRSTPVVNMAPVSSDHRSMDVPILFSRC</sequence>